<keyword evidence="2" id="KW-1133">Transmembrane helix</keyword>
<feature type="compositionally biased region" description="Polar residues" evidence="1">
    <location>
        <begin position="196"/>
        <end position="227"/>
    </location>
</feature>
<keyword evidence="4" id="KW-1185">Reference proteome</keyword>
<organism evidence="3 4">
    <name type="scientific">Lodderomyces beijingensis</name>
    <dbReference type="NCBI Taxonomy" id="1775926"/>
    <lineage>
        <taxon>Eukaryota</taxon>
        <taxon>Fungi</taxon>
        <taxon>Dikarya</taxon>
        <taxon>Ascomycota</taxon>
        <taxon>Saccharomycotina</taxon>
        <taxon>Pichiomycetes</taxon>
        <taxon>Debaryomycetaceae</taxon>
        <taxon>Candida/Lodderomyces clade</taxon>
        <taxon>Lodderomyces</taxon>
    </lineage>
</organism>
<keyword evidence="2" id="KW-0472">Membrane</keyword>
<feature type="region of interest" description="Disordered" evidence="1">
    <location>
        <begin position="470"/>
        <end position="541"/>
    </location>
</feature>
<feature type="compositionally biased region" description="Low complexity" evidence="1">
    <location>
        <begin position="28"/>
        <end position="46"/>
    </location>
</feature>
<feature type="compositionally biased region" description="Low complexity" evidence="1">
    <location>
        <begin position="183"/>
        <end position="195"/>
    </location>
</feature>
<evidence type="ECO:0000313" key="4">
    <source>
        <dbReference type="Proteomes" id="UP001497383"/>
    </source>
</evidence>
<evidence type="ECO:0000313" key="3">
    <source>
        <dbReference type="EMBL" id="CAK9438673.1"/>
    </source>
</evidence>
<feature type="compositionally biased region" description="Basic and acidic residues" evidence="1">
    <location>
        <begin position="503"/>
        <end position="512"/>
    </location>
</feature>
<keyword evidence="2" id="KW-0812">Transmembrane</keyword>
<feature type="transmembrane region" description="Helical" evidence="2">
    <location>
        <begin position="742"/>
        <end position="762"/>
    </location>
</feature>
<feature type="compositionally biased region" description="Polar residues" evidence="1">
    <location>
        <begin position="87"/>
        <end position="121"/>
    </location>
</feature>
<feature type="compositionally biased region" description="Low complexity" evidence="1">
    <location>
        <begin position="473"/>
        <end position="491"/>
    </location>
</feature>
<gene>
    <name evidence="3" type="ORF">LODBEIA_P28970</name>
</gene>
<feature type="compositionally biased region" description="Low complexity" evidence="1">
    <location>
        <begin position="129"/>
        <end position="141"/>
    </location>
</feature>
<feature type="region of interest" description="Disordered" evidence="1">
    <location>
        <begin position="344"/>
        <end position="377"/>
    </location>
</feature>
<protein>
    <submittedName>
        <fullName evidence="3">Uncharacterized protein</fullName>
    </submittedName>
</protein>
<dbReference type="RefSeq" id="XP_066829835.1">
    <property type="nucleotide sequence ID" value="XM_066972946.1"/>
</dbReference>
<name>A0ABP0ZM09_9ASCO</name>
<evidence type="ECO:0000256" key="2">
    <source>
        <dbReference type="SAM" id="Phobius"/>
    </source>
</evidence>
<feature type="compositionally biased region" description="Polar residues" evidence="1">
    <location>
        <begin position="153"/>
        <end position="176"/>
    </location>
</feature>
<feature type="region of interest" description="Disordered" evidence="1">
    <location>
        <begin position="1"/>
        <end position="57"/>
    </location>
</feature>
<feature type="compositionally biased region" description="Acidic residues" evidence="1">
    <location>
        <begin position="529"/>
        <end position="539"/>
    </location>
</feature>
<dbReference type="GeneID" id="92208093"/>
<dbReference type="EMBL" id="OZ022407">
    <property type="protein sequence ID" value="CAK9438673.1"/>
    <property type="molecule type" value="Genomic_DNA"/>
</dbReference>
<dbReference type="Proteomes" id="UP001497383">
    <property type="component" value="Chromosome 3"/>
</dbReference>
<feature type="region of interest" description="Disordered" evidence="1">
    <location>
        <begin position="87"/>
        <end position="312"/>
    </location>
</feature>
<accession>A0ABP0ZM09</accession>
<proteinExistence type="predicted"/>
<feature type="compositionally biased region" description="Low complexity" evidence="1">
    <location>
        <begin position="235"/>
        <end position="262"/>
    </location>
</feature>
<evidence type="ECO:0000256" key="1">
    <source>
        <dbReference type="SAM" id="MobiDB-lite"/>
    </source>
</evidence>
<feature type="compositionally biased region" description="Polar residues" evidence="1">
    <location>
        <begin position="1"/>
        <end position="14"/>
    </location>
</feature>
<reference evidence="3 4" key="1">
    <citation type="submission" date="2024-03" db="EMBL/GenBank/DDBJ databases">
        <authorList>
            <person name="Brejova B."/>
        </authorList>
    </citation>
    <scope>NUCLEOTIDE SEQUENCE [LARGE SCALE GENOMIC DNA]</scope>
    <source>
        <strain evidence="3 4">CBS 14171</strain>
    </source>
</reference>
<sequence>MTSQKRSPSKQQRVPSPRMVDLFDNEGSTPNTNTSAKPTTTKPTPSYMSGNHTGSLDGYFQENSLEFKSLGEVDELNSSHNNCDTTTAAALGNLNNSNTDASDTLEPNDNTKTNNGVSSSSSDKKDFYGGNNTSSGSNNASEPIEARPRIPKSKSSIASPTSLKPPKNNLQKQTLLNAAELKSSSSSIPRSPQQSAKLQRSPNSGNRLSSLFKSKNQSETNLTSLNLNHKDRRSTSSTNLLNISSPSSQTPAGTTTTTNNNNFFSKSSDNLRNLGISMGHHSRSNSSGSKLHLPTTPPLGSSLDDSNNGGGGYFNYDRKQSGQIRRLKNGEDFNDFNGSLASSKNSGISMKNLAANGDRNKNGGGGGGGMLESPPNNYELLTSPRFLRDLKKGVNPNVNNGSFVDFTSYRNGSSHAVAKTSTHSRTDSKNRLVDQFFKQDSGKLNLGSGSPLNSIATSLNREFLSSLQLQQPNNNSNSNSNNNNNNNNVINGGSGGGSGRTTPRQEERKFKWPEPPLSQRKNDKSVEIQGEDDPLDEDKSECKNMPLNLESSEAIVYSILDSGGFEFRYDEKQIIENDRLVNYLLNIDNIIDNIEKSGNDKNKHNPYEPLVNIMSVISEKLMMKQKAILFSPVENPSLVQLELITSYLDLLKGDIAKMKHELSSNLQVTADKHKEEITRNVTRLNQVASDLQELENKSVYYKDIIQHHKHLINVEMSGKLDLLEDINSKLIQHKKSQRNQKLIRVNCFVAGLVAVLAAIWYFI</sequence>